<evidence type="ECO:0000313" key="2">
    <source>
        <dbReference type="Proteomes" id="UP000032254"/>
    </source>
</evidence>
<dbReference type="Proteomes" id="UP000032254">
    <property type="component" value="Unassembled WGS sequence"/>
</dbReference>
<keyword evidence="2" id="KW-1185">Reference proteome</keyword>
<evidence type="ECO:0000313" key="1">
    <source>
        <dbReference type="EMBL" id="KIR61813.1"/>
    </source>
</evidence>
<comment type="caution">
    <text evidence="1">The sequence shown here is derived from an EMBL/GenBank/DDBJ whole genome shotgun (WGS) entry which is preliminary data.</text>
</comment>
<dbReference type="OrthoDB" id="3399172at2"/>
<sequence>MTDVSTALGVRLYPDLVELGGLASALALAATRCQADVGRISAPEQGRGRFTCAELRSERGTICVGLGSQARYFMVDIAGADGCRADGDTTDLDQVVRIADAWRGGASLGELRARFPFLDHVSEPVGEHPTHA</sequence>
<dbReference type="PATRIC" id="fig|47853.6.peg.6371"/>
<proteinExistence type="predicted"/>
<dbReference type="GeneID" id="301308319"/>
<dbReference type="AlphaFoldDB" id="A0A0D0VM21"/>
<name>A0A0D0VM21_9ACTN</name>
<dbReference type="EMBL" id="JXSX01000003">
    <property type="protein sequence ID" value="KIR61813.1"/>
    <property type="molecule type" value="Genomic_DNA"/>
</dbReference>
<gene>
    <name evidence="1" type="ORF">TK50_30405</name>
</gene>
<dbReference type="RefSeq" id="WP_043968971.1">
    <property type="nucleotide sequence ID" value="NZ_JBEZEN010000017.1"/>
</dbReference>
<protein>
    <submittedName>
        <fullName evidence="1">Ankyrin</fullName>
    </submittedName>
</protein>
<organism evidence="1 2">
    <name type="scientific">Micromonospora haikouensis</name>
    <dbReference type="NCBI Taxonomy" id="686309"/>
    <lineage>
        <taxon>Bacteria</taxon>
        <taxon>Bacillati</taxon>
        <taxon>Actinomycetota</taxon>
        <taxon>Actinomycetes</taxon>
        <taxon>Micromonosporales</taxon>
        <taxon>Micromonosporaceae</taxon>
        <taxon>Micromonospora</taxon>
    </lineage>
</organism>
<reference evidence="1 2" key="1">
    <citation type="submission" date="2015-01" db="EMBL/GenBank/DDBJ databases">
        <title>Sequencing and annotation of Micromonospora carbonacea strain JXNU-1 genome.</title>
        <authorList>
            <person name="Long Z."/>
            <person name="Huang Y."/>
            <person name="Jiang Y."/>
        </authorList>
    </citation>
    <scope>NUCLEOTIDE SEQUENCE [LARGE SCALE GENOMIC DNA]</scope>
    <source>
        <strain evidence="1 2">JXNU-1</strain>
    </source>
</reference>
<accession>A0A0D0VM21</accession>